<proteinExistence type="predicted"/>
<reference evidence="1 2" key="1">
    <citation type="submission" date="2013-02" db="EMBL/GenBank/DDBJ databases">
        <title>The Genome Annotation of Plasmodium falciparum Palo Alto/Uganda.</title>
        <authorList>
            <consortium name="The Broad Institute Genome Sequencing Platform"/>
            <consortium name="The Broad Institute Genome Sequencing Center for Infectious Disease"/>
            <person name="Neafsey D."/>
            <person name="Hoffman S."/>
            <person name="Volkman S."/>
            <person name="Rosenthal P."/>
            <person name="Walker B."/>
            <person name="Young S.K."/>
            <person name="Zeng Q."/>
            <person name="Gargeya S."/>
            <person name="Fitzgerald M."/>
            <person name="Haas B."/>
            <person name="Abouelleil A."/>
            <person name="Allen A.W."/>
            <person name="Alvarado L."/>
            <person name="Arachchi H.M."/>
            <person name="Berlin A.M."/>
            <person name="Chapman S.B."/>
            <person name="Gainer-Dewar J."/>
            <person name="Goldberg J."/>
            <person name="Griggs A."/>
            <person name="Gujja S."/>
            <person name="Hansen M."/>
            <person name="Howarth C."/>
            <person name="Imamovic A."/>
            <person name="Ireland A."/>
            <person name="Larimer J."/>
            <person name="McCowan C."/>
            <person name="Murphy C."/>
            <person name="Pearson M."/>
            <person name="Poon T.W."/>
            <person name="Priest M."/>
            <person name="Roberts A."/>
            <person name="Saif S."/>
            <person name="Shea T."/>
            <person name="Sisk P."/>
            <person name="Sykes S."/>
            <person name="Wortman J."/>
            <person name="Nusbaum C."/>
            <person name="Birren B."/>
        </authorList>
    </citation>
    <scope>NUCLEOTIDE SEQUENCE [LARGE SCALE GENOMIC DNA]</scope>
    <source>
        <strain evidence="1 2">Palo Alto/Uganda</strain>
    </source>
</reference>
<sequence length="29" mass="3795">MHKNLHKKNIYINKIYIFFYYVKRKKYIS</sequence>
<dbReference type="EMBL" id="KI927383">
    <property type="protein sequence ID" value="ETW54579.1"/>
    <property type="molecule type" value="Genomic_DNA"/>
</dbReference>
<evidence type="ECO:0000313" key="1">
    <source>
        <dbReference type="EMBL" id="ETW54579.1"/>
    </source>
</evidence>
<reference evidence="1 2" key="2">
    <citation type="submission" date="2013-02" db="EMBL/GenBank/DDBJ databases">
        <title>The Genome Sequence of Plasmodium falciparum Palo Alto/Uganda.</title>
        <authorList>
            <consortium name="The Broad Institute Genome Sequencing Platform"/>
            <consortium name="The Broad Institute Genome Sequencing Center for Infectious Disease"/>
            <person name="Neafsey D."/>
            <person name="Cheeseman I."/>
            <person name="Volkman S."/>
            <person name="Adams J."/>
            <person name="Walker B."/>
            <person name="Young S.K."/>
            <person name="Zeng Q."/>
            <person name="Gargeya S."/>
            <person name="Fitzgerald M."/>
            <person name="Haas B."/>
            <person name="Abouelleil A."/>
            <person name="Alvarado L."/>
            <person name="Arachchi H.M."/>
            <person name="Berlin A.M."/>
            <person name="Chapman S.B."/>
            <person name="Dewar J."/>
            <person name="Goldberg J."/>
            <person name="Griggs A."/>
            <person name="Gujja S."/>
            <person name="Hansen M."/>
            <person name="Howarth C."/>
            <person name="Imamovic A."/>
            <person name="Larimer J."/>
            <person name="McCowan C."/>
            <person name="Murphy C."/>
            <person name="Neiman D."/>
            <person name="Pearson M."/>
            <person name="Priest M."/>
            <person name="Roberts A."/>
            <person name="Saif S."/>
            <person name="Shea T."/>
            <person name="Sisk P."/>
            <person name="Sykes S."/>
            <person name="Wortman J."/>
            <person name="Nusbaum C."/>
            <person name="Birren B."/>
        </authorList>
    </citation>
    <scope>NUCLEOTIDE SEQUENCE [LARGE SCALE GENOMIC DNA]</scope>
    <source>
        <strain evidence="1 2">Palo Alto/Uganda</strain>
    </source>
</reference>
<accession>W4IXQ7</accession>
<protein>
    <submittedName>
        <fullName evidence="1">Uncharacterized protein</fullName>
    </submittedName>
</protein>
<organism evidence="1 2">
    <name type="scientific">Plasmodium falciparum (isolate Palo Alto / Uganda)</name>
    <dbReference type="NCBI Taxonomy" id="57270"/>
    <lineage>
        <taxon>Eukaryota</taxon>
        <taxon>Sar</taxon>
        <taxon>Alveolata</taxon>
        <taxon>Apicomplexa</taxon>
        <taxon>Aconoidasida</taxon>
        <taxon>Haemosporida</taxon>
        <taxon>Plasmodiidae</taxon>
        <taxon>Plasmodium</taxon>
        <taxon>Plasmodium (Laverania)</taxon>
    </lineage>
</organism>
<dbReference type="AlphaFoldDB" id="W4IXQ7"/>
<dbReference type="Proteomes" id="UP000019103">
    <property type="component" value="Unassembled WGS sequence"/>
</dbReference>
<gene>
    <name evidence="1" type="ORF">PFUGPA_03187</name>
</gene>
<name>W4IXQ7_PLAFP</name>
<evidence type="ECO:0000313" key="2">
    <source>
        <dbReference type="Proteomes" id="UP000019103"/>
    </source>
</evidence>